<dbReference type="EMBL" id="JX211965">
    <property type="protein sequence ID" value="AFM90279.1"/>
    <property type="molecule type" value="mRNA"/>
</dbReference>
<feature type="domain" description="Superoxide dismutase copper/zinc binding" evidence="3">
    <location>
        <begin position="82"/>
        <end position="211"/>
    </location>
</feature>
<dbReference type="InterPro" id="IPR018152">
    <property type="entry name" value="SOD_Cu/Zn_BS"/>
</dbReference>
<keyword evidence="2" id="KW-0732">Signal</keyword>
<dbReference type="AlphaFoldDB" id="K4GAL3"/>
<dbReference type="PROSITE" id="PS00332">
    <property type="entry name" value="SOD_CU_ZN_2"/>
    <property type="match status" value="1"/>
</dbReference>
<dbReference type="PANTHER" id="PTHR10003">
    <property type="entry name" value="SUPEROXIDE DISMUTASE CU-ZN -RELATED"/>
    <property type="match status" value="1"/>
</dbReference>
<protein>
    <recommendedName>
        <fullName evidence="1">Superoxide dismutase [Cu-Zn]</fullName>
        <ecNumber evidence="1">1.15.1.1</ecNumber>
    </recommendedName>
</protein>
<comment type="cofactor">
    <cofactor evidence="1">
        <name>Cu cation</name>
        <dbReference type="ChEBI" id="CHEBI:23378"/>
    </cofactor>
    <text evidence="1">Binds 1 copper ion per subunit.</text>
</comment>
<comment type="catalytic activity">
    <reaction evidence="1">
        <text>2 superoxide + 2 H(+) = H2O2 + O2</text>
        <dbReference type="Rhea" id="RHEA:20696"/>
        <dbReference type="ChEBI" id="CHEBI:15378"/>
        <dbReference type="ChEBI" id="CHEBI:15379"/>
        <dbReference type="ChEBI" id="CHEBI:16240"/>
        <dbReference type="ChEBI" id="CHEBI:18421"/>
        <dbReference type="EC" id="1.15.1.1"/>
    </reaction>
</comment>
<dbReference type="Pfam" id="PF00080">
    <property type="entry name" value="Sod_Cu"/>
    <property type="match status" value="1"/>
</dbReference>
<feature type="chain" id="PRO_5003878921" description="Superoxide dismutase [Cu-Zn]" evidence="2">
    <location>
        <begin position="22"/>
        <end position="235"/>
    </location>
</feature>
<evidence type="ECO:0000256" key="2">
    <source>
        <dbReference type="SAM" id="SignalP"/>
    </source>
</evidence>
<dbReference type="PRINTS" id="PR00068">
    <property type="entry name" value="CUZNDISMTASE"/>
</dbReference>
<sequence>MMGRVCLWIVFCVSISEFVSGQIPGDETSNCTEQIRWIHDKVTSLWSALLHPSWTQPGRLVHAVCNVKSDPFLSAQQRSEITGRISLSQEQGGGLSLSFSLSGFAPGGAAHGIHIHELGDLGGGCNTLGGHFNPHSTRHGSHIGDLGNFRPDSEGKILQRLSDSHLVLLGPESVLGRSIVIHEHEDDLGLSQDAGSHVHGNAGRRLACCVIGIAAAPRVSEGGEQTHTHPTHHQH</sequence>
<evidence type="ECO:0000259" key="3">
    <source>
        <dbReference type="Pfam" id="PF00080"/>
    </source>
</evidence>
<comment type="similarity">
    <text evidence="1">Belongs to the Cu-Zn superoxide dismutase family.</text>
</comment>
<dbReference type="PROSITE" id="PS00087">
    <property type="entry name" value="SOD_CU_ZN_1"/>
    <property type="match status" value="1"/>
</dbReference>
<evidence type="ECO:0000256" key="1">
    <source>
        <dbReference type="RuleBase" id="RU000393"/>
    </source>
</evidence>
<organism evidence="4">
    <name type="scientific">Callorhinchus milii</name>
    <name type="common">Ghost shark</name>
    <dbReference type="NCBI Taxonomy" id="7868"/>
    <lineage>
        <taxon>Eukaryota</taxon>
        <taxon>Metazoa</taxon>
        <taxon>Chordata</taxon>
        <taxon>Craniata</taxon>
        <taxon>Vertebrata</taxon>
        <taxon>Chondrichthyes</taxon>
        <taxon>Holocephali</taxon>
        <taxon>Chimaeriformes</taxon>
        <taxon>Callorhinchidae</taxon>
        <taxon>Callorhinchus</taxon>
    </lineage>
</organism>
<keyword evidence="1" id="KW-0862">Zinc</keyword>
<keyword evidence="1" id="KW-0186">Copper</keyword>
<keyword evidence="1" id="KW-0479">Metal-binding</keyword>
<feature type="signal peptide" evidence="2">
    <location>
        <begin position="1"/>
        <end position="21"/>
    </location>
</feature>
<comment type="cofactor">
    <cofactor evidence="1">
        <name>Zn(2+)</name>
        <dbReference type="ChEBI" id="CHEBI:29105"/>
    </cofactor>
    <text evidence="1">Binds 1 zinc ion per subunit.</text>
</comment>
<accession>K4GAL3</accession>
<comment type="function">
    <text evidence="1">Destroys radicals which are normally produced within the cells and which are toxic to biological systems.</text>
</comment>
<evidence type="ECO:0000313" key="4">
    <source>
        <dbReference type="EMBL" id="AFM90279.1"/>
    </source>
</evidence>
<dbReference type="EC" id="1.15.1.1" evidence="1"/>
<dbReference type="GO" id="GO:0004784">
    <property type="term" value="F:superoxide dismutase activity"/>
    <property type="evidence" value="ECO:0007669"/>
    <property type="project" value="UniProtKB-EC"/>
</dbReference>
<dbReference type="Gene3D" id="2.60.40.200">
    <property type="entry name" value="Superoxide dismutase, copper/zinc binding domain"/>
    <property type="match status" value="1"/>
</dbReference>
<dbReference type="InterPro" id="IPR036423">
    <property type="entry name" value="SOD-like_Cu/Zn_dom_sf"/>
</dbReference>
<dbReference type="CDD" id="cd00305">
    <property type="entry name" value="Cu-Zn_Superoxide_Dismutase"/>
    <property type="match status" value="1"/>
</dbReference>
<dbReference type="SUPFAM" id="SSF49329">
    <property type="entry name" value="Cu,Zn superoxide dismutase-like"/>
    <property type="match status" value="1"/>
</dbReference>
<dbReference type="InterPro" id="IPR001424">
    <property type="entry name" value="SOD_Cu_Zn_dom"/>
</dbReference>
<dbReference type="GO" id="GO:0005507">
    <property type="term" value="F:copper ion binding"/>
    <property type="evidence" value="ECO:0007669"/>
    <property type="project" value="InterPro"/>
</dbReference>
<proteinExistence type="evidence at transcript level"/>
<reference evidence="4" key="1">
    <citation type="journal article" date="2012" name="PLoS ONE">
        <title>Sequencing and Analysis of Full-Length cDNAs, 5'-ESTs and 3'-ESTs from a Cartilaginous Fish, the Elephant Shark (Callorhinchus milii).</title>
        <authorList>
            <person name="Tan Y.Y."/>
            <person name="Kodzius R."/>
            <person name="Tay B.H."/>
            <person name="Tay A."/>
            <person name="Brenner S."/>
            <person name="Venkatesh B."/>
        </authorList>
    </citation>
    <scope>NUCLEOTIDE SEQUENCE</scope>
    <source>
        <tissue evidence="4">Liver</tissue>
    </source>
</reference>
<name>K4GAL3_CALMI</name>
<dbReference type="InterPro" id="IPR024134">
    <property type="entry name" value="SOD_Cu/Zn_/chaperone"/>
</dbReference>
<keyword evidence="1" id="KW-0560">Oxidoreductase</keyword>